<dbReference type="Proteomes" id="UP001313282">
    <property type="component" value="Unassembled WGS sequence"/>
</dbReference>
<dbReference type="InterPro" id="IPR032675">
    <property type="entry name" value="LRR_dom_sf"/>
</dbReference>
<evidence type="ECO:0000313" key="2">
    <source>
        <dbReference type="EMBL" id="KAK6331738.1"/>
    </source>
</evidence>
<feature type="compositionally biased region" description="Acidic residues" evidence="1">
    <location>
        <begin position="419"/>
        <end position="436"/>
    </location>
</feature>
<organism evidence="2 3">
    <name type="scientific">Orbilia javanica</name>
    <dbReference type="NCBI Taxonomy" id="47235"/>
    <lineage>
        <taxon>Eukaryota</taxon>
        <taxon>Fungi</taxon>
        <taxon>Dikarya</taxon>
        <taxon>Ascomycota</taxon>
        <taxon>Pezizomycotina</taxon>
        <taxon>Orbiliomycetes</taxon>
        <taxon>Orbiliales</taxon>
        <taxon>Orbiliaceae</taxon>
        <taxon>Orbilia</taxon>
    </lineage>
</organism>
<dbReference type="AlphaFoldDB" id="A0AAN8MQB7"/>
<name>A0AAN8MQB7_9PEZI</name>
<proteinExistence type="predicted"/>
<evidence type="ECO:0008006" key="4">
    <source>
        <dbReference type="Google" id="ProtNLM"/>
    </source>
</evidence>
<accession>A0AAN8MQB7</accession>
<sequence length="454" mass="51939">MPFEFSIQVPNFLAVAPVEICDEILSYLCNTDLKSFSECSRICRKLAAPFLFAGLALTPESAAAFEAGVLCSVRSKVRKIYLKGKIYTGFDPADGDIAGYIETFRFCAKSLRLFPFVRKIYIEYGAYLWENLYLALWREISSALPNLKEVGLKVLRGVPDSDDSGSYEGFYEKLSPETQQFVGPKDFWSSDEDLNIDQFHRSLEVVRLYDSRVTSLYRDQSKYLQNFPIRSSVSSLRELYLTSPRIIIQNGPGTLTFPNLSKLEIRGLESNYVYASVLVWVSRHCPNLRSLGIRKHEKYRVSFISTGGSQTESFQMPKVKELSLTWPWNNPNPREHLSRYKRHDLDRFVRKLIDSGMDGLEEVRFFRIPAFGGSEDVIERSCRVTRDFGGCNDDDDVQGRVRLWWRKPFYVKIGQGVLGEEEDDGEDSEDDLDDNLPLEGGRTQGASSPELIQW</sequence>
<feature type="region of interest" description="Disordered" evidence="1">
    <location>
        <begin position="417"/>
        <end position="454"/>
    </location>
</feature>
<dbReference type="SUPFAM" id="SSF52047">
    <property type="entry name" value="RNI-like"/>
    <property type="match status" value="1"/>
</dbReference>
<evidence type="ECO:0000313" key="3">
    <source>
        <dbReference type="Proteomes" id="UP001313282"/>
    </source>
</evidence>
<evidence type="ECO:0000256" key="1">
    <source>
        <dbReference type="SAM" id="MobiDB-lite"/>
    </source>
</evidence>
<dbReference type="EMBL" id="JAVHNR010000010">
    <property type="protein sequence ID" value="KAK6331738.1"/>
    <property type="molecule type" value="Genomic_DNA"/>
</dbReference>
<reference evidence="2 3" key="1">
    <citation type="submission" date="2019-10" db="EMBL/GenBank/DDBJ databases">
        <authorList>
            <person name="Palmer J.M."/>
        </authorList>
    </citation>
    <scope>NUCLEOTIDE SEQUENCE [LARGE SCALE GENOMIC DNA]</scope>
    <source>
        <strain evidence="2 3">TWF718</strain>
    </source>
</reference>
<gene>
    <name evidence="2" type="ORF">TWF718_002280</name>
</gene>
<comment type="caution">
    <text evidence="2">The sequence shown here is derived from an EMBL/GenBank/DDBJ whole genome shotgun (WGS) entry which is preliminary data.</text>
</comment>
<dbReference type="Gene3D" id="3.80.10.10">
    <property type="entry name" value="Ribonuclease Inhibitor"/>
    <property type="match status" value="1"/>
</dbReference>
<protein>
    <recommendedName>
        <fullName evidence="4">F-box domain-containing protein</fullName>
    </recommendedName>
</protein>
<keyword evidence="3" id="KW-1185">Reference proteome</keyword>